<accession>A0A6I5ZLJ6</accession>
<feature type="domain" description="Carbohydrate kinase PfkB" evidence="4">
    <location>
        <begin position="1"/>
        <end position="312"/>
    </location>
</feature>
<evidence type="ECO:0000313" key="5">
    <source>
        <dbReference type="EMBL" id="QGP90698.1"/>
    </source>
</evidence>
<dbReference type="Gene3D" id="3.40.1190.20">
    <property type="match status" value="1"/>
</dbReference>
<dbReference type="PANTHER" id="PTHR43320:SF2">
    <property type="entry name" value="2-DEHYDRO-3-DEOXYGLUCONOKINASE_2-DEHYDRO-3-DEOXYGALACTONOKINASE"/>
    <property type="match status" value="1"/>
</dbReference>
<dbReference type="CDD" id="cd01166">
    <property type="entry name" value="KdgK"/>
    <property type="match status" value="1"/>
</dbReference>
<dbReference type="InterPro" id="IPR052700">
    <property type="entry name" value="Carb_kinase_PfkB-like"/>
</dbReference>
<keyword evidence="6" id="KW-1185">Reference proteome</keyword>
<dbReference type="Pfam" id="PF00294">
    <property type="entry name" value="PfkB"/>
    <property type="match status" value="1"/>
</dbReference>
<comment type="similarity">
    <text evidence="1">Belongs to the carbohydrate kinase PfkB family.</text>
</comment>
<evidence type="ECO:0000256" key="1">
    <source>
        <dbReference type="ARBA" id="ARBA00010688"/>
    </source>
</evidence>
<dbReference type="InterPro" id="IPR029056">
    <property type="entry name" value="Ribokinase-like"/>
</dbReference>
<evidence type="ECO:0000256" key="3">
    <source>
        <dbReference type="ARBA" id="ARBA00022777"/>
    </source>
</evidence>
<sequence>MAKVVTFGEIMLRLSTPGYQRFVQAASFEVTYGGGEANVACSLANYGAEVAFVTKVPANPLGQAAINHLRRYGVDTSYILQGGERLGIYFLETGASQRPSKVVYDRKYASIAGVQPGEFDWGRIFSGASWFHFTGITPALGENVAAVTLEAARTAKEMGLTVSCDLNYRKNLWTPEKARATMTELMTCVDIAIGNEEDAEKVFGIKAAASDVTRGEINEEGYRQVARELLTRFNLQKVAITLRESFSAFDNGWSALLYDGREFYRSRRYQIHIVDRVGGGDAFAGGLIYALTEGFVPAEALEFAVAASCLKHTIPGDFNHVTREEVLHLMRGDASGRVQR</sequence>
<reference evidence="5 6" key="1">
    <citation type="submission" date="2019-11" db="EMBL/GenBank/DDBJ databases">
        <title>Genome sequence of Moorella glycerini DSM11254.</title>
        <authorList>
            <person name="Poehlein A."/>
            <person name="Boeer T."/>
            <person name="Daniel R."/>
        </authorList>
    </citation>
    <scope>NUCLEOTIDE SEQUENCE [LARGE SCALE GENOMIC DNA]</scope>
    <source>
        <strain evidence="5 6">DSM 11254</strain>
    </source>
</reference>
<evidence type="ECO:0000256" key="2">
    <source>
        <dbReference type="ARBA" id="ARBA00022679"/>
    </source>
</evidence>
<proteinExistence type="inferred from homology"/>
<dbReference type="EMBL" id="CP046244">
    <property type="protein sequence ID" value="QGP90698.1"/>
    <property type="molecule type" value="Genomic_DNA"/>
</dbReference>
<dbReference type="InterPro" id="IPR011611">
    <property type="entry name" value="PfkB_dom"/>
</dbReference>
<dbReference type="GO" id="GO:0008673">
    <property type="term" value="F:2-dehydro-3-deoxygluconokinase activity"/>
    <property type="evidence" value="ECO:0007669"/>
    <property type="project" value="UniProtKB-EC"/>
</dbReference>
<name>A0A6I5ZLJ6_9FIRM</name>
<gene>
    <name evidence="5" type="primary">kdgK</name>
    <name evidence="5" type="ORF">MGLY_00070</name>
</gene>
<dbReference type="OrthoDB" id="9813569at2"/>
<dbReference type="EC" id="2.7.1.45" evidence="5"/>
<dbReference type="AlphaFoldDB" id="A0A6I5ZLJ6"/>
<keyword evidence="3 5" id="KW-0418">Kinase</keyword>
<dbReference type="RefSeq" id="WP_156271178.1">
    <property type="nucleotide sequence ID" value="NZ_CP046244.1"/>
</dbReference>
<dbReference type="SUPFAM" id="SSF53613">
    <property type="entry name" value="Ribokinase-like"/>
    <property type="match status" value="1"/>
</dbReference>
<evidence type="ECO:0000259" key="4">
    <source>
        <dbReference type="Pfam" id="PF00294"/>
    </source>
</evidence>
<keyword evidence="2 5" id="KW-0808">Transferase</keyword>
<evidence type="ECO:0000313" key="6">
    <source>
        <dbReference type="Proteomes" id="UP000425916"/>
    </source>
</evidence>
<dbReference type="PANTHER" id="PTHR43320">
    <property type="entry name" value="SUGAR KINASE"/>
    <property type="match status" value="1"/>
</dbReference>
<dbReference type="Proteomes" id="UP000425916">
    <property type="component" value="Chromosome"/>
</dbReference>
<organism evidence="5 6">
    <name type="scientific">Neomoorella glycerini</name>
    <dbReference type="NCBI Taxonomy" id="55779"/>
    <lineage>
        <taxon>Bacteria</taxon>
        <taxon>Bacillati</taxon>
        <taxon>Bacillota</taxon>
        <taxon>Clostridia</taxon>
        <taxon>Neomoorellales</taxon>
        <taxon>Neomoorellaceae</taxon>
        <taxon>Neomoorella</taxon>
    </lineage>
</organism>
<protein>
    <submittedName>
        <fullName evidence="5">2-dehydro-3-deoxygluconokinase</fullName>
        <ecNumber evidence="5">2.7.1.45</ecNumber>
    </submittedName>
</protein>